<feature type="region of interest" description="Disordered" evidence="1">
    <location>
        <begin position="70"/>
        <end position="121"/>
    </location>
</feature>
<protein>
    <submittedName>
        <fullName evidence="3">Uncharacterized protein</fullName>
    </submittedName>
</protein>
<evidence type="ECO:0000313" key="3">
    <source>
        <dbReference type="EMBL" id="MEU8134397.1"/>
    </source>
</evidence>
<feature type="compositionally biased region" description="Low complexity" evidence="1">
    <location>
        <begin position="296"/>
        <end position="330"/>
    </location>
</feature>
<dbReference type="RefSeq" id="WP_358353019.1">
    <property type="nucleotide sequence ID" value="NZ_JBEZFP010000026.1"/>
</dbReference>
<proteinExistence type="predicted"/>
<accession>A0ABV3DG54</accession>
<name>A0ABV3DG54_9ACTN</name>
<organism evidence="3 4">
    <name type="scientific">Streptodolium elevatio</name>
    <dbReference type="NCBI Taxonomy" id="3157996"/>
    <lineage>
        <taxon>Bacteria</taxon>
        <taxon>Bacillati</taxon>
        <taxon>Actinomycetota</taxon>
        <taxon>Actinomycetes</taxon>
        <taxon>Kitasatosporales</taxon>
        <taxon>Streptomycetaceae</taxon>
        <taxon>Streptodolium</taxon>
    </lineage>
</organism>
<comment type="caution">
    <text evidence="3">The sequence shown here is derived from an EMBL/GenBank/DDBJ whole genome shotgun (WGS) entry which is preliminary data.</text>
</comment>
<evidence type="ECO:0000313" key="4">
    <source>
        <dbReference type="Proteomes" id="UP001551482"/>
    </source>
</evidence>
<dbReference type="EMBL" id="JBEZFP010000026">
    <property type="protein sequence ID" value="MEU8134397.1"/>
    <property type="molecule type" value="Genomic_DNA"/>
</dbReference>
<feature type="transmembrane region" description="Helical" evidence="2">
    <location>
        <begin position="48"/>
        <end position="69"/>
    </location>
</feature>
<feature type="region of interest" description="Disordered" evidence="1">
    <location>
        <begin position="16"/>
        <end position="49"/>
    </location>
</feature>
<evidence type="ECO:0000256" key="2">
    <source>
        <dbReference type="SAM" id="Phobius"/>
    </source>
</evidence>
<keyword evidence="4" id="KW-1185">Reference proteome</keyword>
<evidence type="ECO:0000256" key="1">
    <source>
        <dbReference type="SAM" id="MobiDB-lite"/>
    </source>
</evidence>
<keyword evidence="2" id="KW-0472">Membrane</keyword>
<feature type="compositionally biased region" description="Low complexity" evidence="1">
    <location>
        <begin position="95"/>
        <end position="111"/>
    </location>
</feature>
<feature type="compositionally biased region" description="Basic residues" evidence="1">
    <location>
        <begin position="38"/>
        <end position="48"/>
    </location>
</feature>
<sequence>MPTPDDHLQDPQLARALRDLDLPGPVVPSLTADEVRRKGTRRRSRRHAAWAGSGLVAAALVGALVMGPLTPDRSGRGPTSAAASPEQVADPPAPTAAQTPQTAPASPETTTGDPTLKAATPPVATLDIGGMTLTTHAENGALQGYWFDVYISGTAFDQFAKNPLTLQITGLYRTLDLAGYGAELGKDTAVAVPWVVTASATDGTEVYIGSPPVCMATAAKCPADQNRQGLIGLFGEERAKQFYDSVRFGDRIEVVGVYGKGPVTTTDSDARGKNEPRATTPSATGRAETAAPTTIRPTRSGTPGEPTEPTGVPGTGSPTATAVPSTSFPSGSPPPKPTGGASGAPPAV</sequence>
<keyword evidence="2" id="KW-1133">Transmembrane helix</keyword>
<reference evidence="3 4" key="1">
    <citation type="submission" date="2024-06" db="EMBL/GenBank/DDBJ databases">
        <title>The Natural Products Discovery Center: Release of the First 8490 Sequenced Strains for Exploring Actinobacteria Biosynthetic Diversity.</title>
        <authorList>
            <person name="Kalkreuter E."/>
            <person name="Kautsar S.A."/>
            <person name="Yang D."/>
            <person name="Bader C.D."/>
            <person name="Teijaro C.N."/>
            <person name="Fluegel L."/>
            <person name="Davis C.M."/>
            <person name="Simpson J.R."/>
            <person name="Lauterbach L."/>
            <person name="Steele A.D."/>
            <person name="Gui C."/>
            <person name="Meng S."/>
            <person name="Li G."/>
            <person name="Viehrig K."/>
            <person name="Ye F."/>
            <person name="Su P."/>
            <person name="Kiefer A.F."/>
            <person name="Nichols A."/>
            <person name="Cepeda A.J."/>
            <person name="Yan W."/>
            <person name="Fan B."/>
            <person name="Jiang Y."/>
            <person name="Adhikari A."/>
            <person name="Zheng C.-J."/>
            <person name="Schuster L."/>
            <person name="Cowan T.M."/>
            <person name="Smanski M.J."/>
            <person name="Chevrette M.G."/>
            <person name="De Carvalho L.P.S."/>
            <person name="Shen B."/>
        </authorList>
    </citation>
    <scope>NUCLEOTIDE SEQUENCE [LARGE SCALE GENOMIC DNA]</scope>
    <source>
        <strain evidence="3 4">NPDC048946</strain>
    </source>
</reference>
<dbReference type="Proteomes" id="UP001551482">
    <property type="component" value="Unassembled WGS sequence"/>
</dbReference>
<feature type="region of interest" description="Disordered" evidence="1">
    <location>
        <begin position="259"/>
        <end position="348"/>
    </location>
</feature>
<gene>
    <name evidence="3" type="ORF">AB0C36_12895</name>
</gene>
<keyword evidence="2" id="KW-0812">Transmembrane</keyword>